<feature type="domain" description="FAD-binding" evidence="8">
    <location>
        <begin position="19"/>
        <end position="362"/>
    </location>
</feature>
<feature type="domain" description="Serine aminopeptidase S33" evidence="9">
    <location>
        <begin position="468"/>
        <end position="704"/>
    </location>
</feature>
<dbReference type="EMBL" id="JAXOVC010000008">
    <property type="protein sequence ID" value="KAK4497983.1"/>
    <property type="molecule type" value="Genomic_DNA"/>
</dbReference>
<proteinExistence type="inferred from homology"/>
<sequence length="729" mass="81603">MAANGTSGNLPERFPPTNISVLIVGGGVAGLLAALECWRKWHDVRIVERSPERVQSGDVLTVRQSAVRAFKQWPDMAEENDRISHEMWISWHKINGDLLAGPAQLRPNDPKPRSDGGPVEPTPNILRHRRQAIHKMLSDQVERAGMKVEYGRQVVQYKEDDSKAYAVLQDGQVLEADVVIAADGIGSKSYMITLGHEVRAKPTGFSMYRAMLPIEQALVDPIIDEKFPKLDNKRASNQIWMGGVIWFKVLDPGVVRMPVTDPSQNRGSSEESWSNLADPETVLETTATIEGWPEYANRLIKATKNDQVHDFKLMWRDPQPCWVSPKGRVVQIGDAAHTFLPSSGHGATQGMEDAVSLATCLQIAGKENVPMATRVHNKLRFERVSCLQLLGILNHELRNRASNADASQAKPIGIMGSWIWQHNPETYTNQIKTVDGVTLRGWLFKGPKNGPAIIVNGAFNAPKEIFVAAVAEWFGRNGVTALVYDYRSIGASDGLPRNDLDPQKMAEDNHDAVTFLQDNGWVDSKKIAVWGFFYSSMIAIEAAAYDKRVAALMFDSTATGLMPEWYLDPVTEQDTIAQAIEDRANQVRGDPPTYIPLVNEKGEHLMHLKYLANMTEEQKKNLPKWVEGARKHAPSFVDKMTIQSFYRHAKWKPLNNIHLLAPTPVMILTPENDEIVPPAYQKNIFDSLASEQKRYEIVKDRGHMNFLADVNFDVLLAGQLAFLKDVLKF</sequence>
<dbReference type="Pfam" id="PF01494">
    <property type="entry name" value="FAD_binding_3"/>
    <property type="match status" value="1"/>
</dbReference>
<evidence type="ECO:0000256" key="5">
    <source>
        <dbReference type="ARBA" id="ARBA00023002"/>
    </source>
</evidence>
<dbReference type="Proteomes" id="UP001305779">
    <property type="component" value="Unassembled WGS sequence"/>
</dbReference>
<evidence type="ECO:0000256" key="4">
    <source>
        <dbReference type="ARBA" id="ARBA00022827"/>
    </source>
</evidence>
<dbReference type="SUPFAM" id="SSF51905">
    <property type="entry name" value="FAD/NAD(P)-binding domain"/>
    <property type="match status" value="1"/>
</dbReference>
<evidence type="ECO:0000256" key="3">
    <source>
        <dbReference type="ARBA" id="ARBA00022630"/>
    </source>
</evidence>
<keyword evidence="11" id="KW-1185">Reference proteome</keyword>
<keyword evidence="6" id="KW-0503">Monooxygenase</keyword>
<evidence type="ECO:0000256" key="1">
    <source>
        <dbReference type="ARBA" id="ARBA00001974"/>
    </source>
</evidence>
<keyword evidence="3" id="KW-0285">Flavoprotein</keyword>
<evidence type="ECO:0000256" key="2">
    <source>
        <dbReference type="ARBA" id="ARBA00007992"/>
    </source>
</evidence>
<gene>
    <name evidence="10" type="ORF">PRZ48_010639</name>
</gene>
<evidence type="ECO:0000259" key="8">
    <source>
        <dbReference type="Pfam" id="PF01494"/>
    </source>
</evidence>
<dbReference type="SUPFAM" id="SSF53474">
    <property type="entry name" value="alpha/beta-Hydrolases"/>
    <property type="match status" value="1"/>
</dbReference>
<reference evidence="10 11" key="1">
    <citation type="journal article" date="2023" name="G3 (Bethesda)">
        <title>A chromosome-level genome assembly of Zasmidium syzygii isolated from banana leaves.</title>
        <authorList>
            <person name="van Westerhoven A.C."/>
            <person name="Mehrabi R."/>
            <person name="Talebi R."/>
            <person name="Steentjes M.B.F."/>
            <person name="Corcolon B."/>
            <person name="Chong P.A."/>
            <person name="Kema G.H.J."/>
            <person name="Seidl M.F."/>
        </authorList>
    </citation>
    <scope>NUCLEOTIDE SEQUENCE [LARGE SCALE GENOMIC DNA]</scope>
    <source>
        <strain evidence="10 11">P124</strain>
    </source>
</reference>
<evidence type="ECO:0000256" key="6">
    <source>
        <dbReference type="ARBA" id="ARBA00023033"/>
    </source>
</evidence>
<dbReference type="InterPro" id="IPR029058">
    <property type="entry name" value="AB_hydrolase_fold"/>
</dbReference>
<comment type="cofactor">
    <cofactor evidence="1">
        <name>FAD</name>
        <dbReference type="ChEBI" id="CHEBI:57692"/>
    </cofactor>
</comment>
<name>A0ABR0EA53_ZASCE</name>
<evidence type="ECO:0000259" key="9">
    <source>
        <dbReference type="Pfam" id="PF12146"/>
    </source>
</evidence>
<dbReference type="Gene3D" id="3.50.50.60">
    <property type="entry name" value="FAD/NAD(P)-binding domain"/>
    <property type="match status" value="1"/>
</dbReference>
<protein>
    <submittedName>
        <fullName evidence="10">Uncharacterized protein</fullName>
    </submittedName>
</protein>
<keyword evidence="5" id="KW-0560">Oxidoreductase</keyword>
<dbReference type="InterPro" id="IPR002938">
    <property type="entry name" value="FAD-bd"/>
</dbReference>
<comment type="similarity">
    <text evidence="2">Belongs to the paxM FAD-dependent monooxygenase family.</text>
</comment>
<evidence type="ECO:0000313" key="11">
    <source>
        <dbReference type="Proteomes" id="UP001305779"/>
    </source>
</evidence>
<dbReference type="InterPro" id="IPR022742">
    <property type="entry name" value="Hydrolase_4"/>
</dbReference>
<feature type="region of interest" description="Disordered" evidence="7">
    <location>
        <begin position="100"/>
        <end position="123"/>
    </location>
</feature>
<evidence type="ECO:0000313" key="10">
    <source>
        <dbReference type="EMBL" id="KAK4497983.1"/>
    </source>
</evidence>
<dbReference type="InterPro" id="IPR036188">
    <property type="entry name" value="FAD/NAD-bd_sf"/>
</dbReference>
<organism evidence="10 11">
    <name type="scientific">Zasmidium cellare</name>
    <name type="common">Wine cellar mold</name>
    <name type="synonym">Racodium cellare</name>
    <dbReference type="NCBI Taxonomy" id="395010"/>
    <lineage>
        <taxon>Eukaryota</taxon>
        <taxon>Fungi</taxon>
        <taxon>Dikarya</taxon>
        <taxon>Ascomycota</taxon>
        <taxon>Pezizomycotina</taxon>
        <taxon>Dothideomycetes</taxon>
        <taxon>Dothideomycetidae</taxon>
        <taxon>Mycosphaerellales</taxon>
        <taxon>Mycosphaerellaceae</taxon>
        <taxon>Zasmidium</taxon>
    </lineage>
</organism>
<evidence type="ECO:0000256" key="7">
    <source>
        <dbReference type="SAM" id="MobiDB-lite"/>
    </source>
</evidence>
<accession>A0ABR0EA53</accession>
<keyword evidence="4" id="KW-0274">FAD</keyword>
<dbReference type="Gene3D" id="1.10.10.800">
    <property type="match status" value="1"/>
</dbReference>
<dbReference type="PANTHER" id="PTHR13789:SF315">
    <property type="entry name" value="FAD-DEPENDENT MONOOXYGENASE MDPD"/>
    <property type="match status" value="1"/>
</dbReference>
<dbReference type="InterPro" id="IPR050493">
    <property type="entry name" value="FAD-dep_Monooxygenase_BioMet"/>
</dbReference>
<dbReference type="Pfam" id="PF12146">
    <property type="entry name" value="Hydrolase_4"/>
    <property type="match status" value="1"/>
</dbReference>
<dbReference type="Gene3D" id="3.40.50.1820">
    <property type="entry name" value="alpha/beta hydrolase"/>
    <property type="match status" value="1"/>
</dbReference>
<dbReference type="PANTHER" id="PTHR13789">
    <property type="entry name" value="MONOOXYGENASE"/>
    <property type="match status" value="1"/>
</dbReference>
<comment type="caution">
    <text evidence="10">The sequence shown here is derived from an EMBL/GenBank/DDBJ whole genome shotgun (WGS) entry which is preliminary data.</text>
</comment>
<dbReference type="PRINTS" id="PR00420">
    <property type="entry name" value="RNGMNOXGNASE"/>
</dbReference>